<feature type="domain" description="NAD-dependent epimerase/dehydratase" evidence="4">
    <location>
        <begin position="10"/>
        <end position="173"/>
    </location>
</feature>
<dbReference type="OrthoDB" id="9795501at2"/>
<dbReference type="InterPro" id="IPR001509">
    <property type="entry name" value="Epimerase_deHydtase"/>
</dbReference>
<comment type="caution">
    <text evidence="5">The sequence shown here is derived from an EMBL/GenBank/DDBJ whole genome shotgun (WGS) entry which is preliminary data.</text>
</comment>
<gene>
    <name evidence="5" type="ORF">CAE01nite_08390</name>
</gene>
<proteinExistence type="inferred from homology"/>
<dbReference type="EMBL" id="BJYY01000002">
    <property type="protein sequence ID" value="GEO33114.1"/>
    <property type="molecule type" value="Genomic_DNA"/>
</dbReference>
<dbReference type="InterPro" id="IPR036291">
    <property type="entry name" value="NAD(P)-bd_dom_sf"/>
</dbReference>
<dbReference type="AlphaFoldDB" id="A0A512D9E8"/>
<evidence type="ECO:0000256" key="1">
    <source>
        <dbReference type="ARBA" id="ARBA00007637"/>
    </source>
</evidence>
<accession>A0A512D9E8</accession>
<evidence type="ECO:0000259" key="4">
    <source>
        <dbReference type="Pfam" id="PF01370"/>
    </source>
</evidence>
<protein>
    <submittedName>
        <fullName evidence="5">NAD-dependent dehydratase</fullName>
    </submittedName>
</protein>
<dbReference type="InterPro" id="IPR020904">
    <property type="entry name" value="Sc_DH/Rdtase_CS"/>
</dbReference>
<comment type="similarity">
    <text evidence="1">Belongs to the NAD(P)-dependent epimerase/dehydratase family.</text>
</comment>
<dbReference type="Proteomes" id="UP000321181">
    <property type="component" value="Unassembled WGS sequence"/>
</dbReference>
<dbReference type="GO" id="GO:0016491">
    <property type="term" value="F:oxidoreductase activity"/>
    <property type="evidence" value="ECO:0007669"/>
    <property type="project" value="UniProtKB-KW"/>
</dbReference>
<evidence type="ECO:0000313" key="6">
    <source>
        <dbReference type="Proteomes" id="UP000321181"/>
    </source>
</evidence>
<dbReference type="RefSeq" id="WP_146900405.1">
    <property type="nucleotide sequence ID" value="NZ_BAAARM010000001.1"/>
</dbReference>
<dbReference type="SUPFAM" id="SSF51735">
    <property type="entry name" value="NAD(P)-binding Rossmann-fold domains"/>
    <property type="match status" value="1"/>
</dbReference>
<dbReference type="Pfam" id="PF01370">
    <property type="entry name" value="Epimerase"/>
    <property type="match status" value="1"/>
</dbReference>
<sequence length="267" mass="28687">MTDAREARTVVLSGAAGRIGTYLRREDGGLSARGWRLHLVDTAEPDGVEPDETFTAADISDEEATETLARAMAGADGVVHMAGIPSEDSWTRIRRANIDGTYRVLEAARRAGVRRVVLASSNHAVGFYPTGEVARTDERPRPDSYYGVSKVAMEALGSLYADKYGLEVVSLRIGLCADRPKTTFDLGIWLSPADSVRLVDAALRGPVSEPTVAYGISANTRAWWDLSSARALGYVPRDDAEVFADDVSPYDGPDVLGHGMASSDPRA</sequence>
<keyword evidence="3" id="KW-0520">NAD</keyword>
<evidence type="ECO:0000256" key="3">
    <source>
        <dbReference type="ARBA" id="ARBA00023027"/>
    </source>
</evidence>
<dbReference type="Gene3D" id="3.40.50.720">
    <property type="entry name" value="NAD(P)-binding Rossmann-like Domain"/>
    <property type="match status" value="1"/>
</dbReference>
<dbReference type="PANTHER" id="PTHR43103">
    <property type="entry name" value="NUCLEOSIDE-DIPHOSPHATE-SUGAR EPIMERASE"/>
    <property type="match status" value="1"/>
</dbReference>
<dbReference type="PANTHER" id="PTHR43103:SF5">
    <property type="entry name" value="4-EPIMERASE, PUTATIVE (AFU_ORTHOLOGUE AFUA_7G00360)-RELATED"/>
    <property type="match status" value="1"/>
</dbReference>
<name>A0A512D9E8_9CELL</name>
<keyword evidence="2" id="KW-0560">Oxidoreductase</keyword>
<keyword evidence="6" id="KW-1185">Reference proteome</keyword>
<reference evidence="5 6" key="1">
    <citation type="submission" date="2019-07" db="EMBL/GenBank/DDBJ databases">
        <title>Whole genome shotgun sequence of Cellulomonas aerilata NBRC 106308.</title>
        <authorList>
            <person name="Hosoyama A."/>
            <person name="Uohara A."/>
            <person name="Ohji S."/>
            <person name="Ichikawa N."/>
        </authorList>
    </citation>
    <scope>NUCLEOTIDE SEQUENCE [LARGE SCALE GENOMIC DNA]</scope>
    <source>
        <strain evidence="5 6">NBRC 106308</strain>
    </source>
</reference>
<evidence type="ECO:0000256" key="2">
    <source>
        <dbReference type="ARBA" id="ARBA00023002"/>
    </source>
</evidence>
<organism evidence="5 6">
    <name type="scientific">Cellulomonas aerilata</name>
    <dbReference type="NCBI Taxonomy" id="515326"/>
    <lineage>
        <taxon>Bacteria</taxon>
        <taxon>Bacillati</taxon>
        <taxon>Actinomycetota</taxon>
        <taxon>Actinomycetes</taxon>
        <taxon>Micrococcales</taxon>
        <taxon>Cellulomonadaceae</taxon>
        <taxon>Cellulomonas</taxon>
    </lineage>
</organism>
<evidence type="ECO:0000313" key="5">
    <source>
        <dbReference type="EMBL" id="GEO33114.1"/>
    </source>
</evidence>
<dbReference type="PROSITE" id="PS00061">
    <property type="entry name" value="ADH_SHORT"/>
    <property type="match status" value="1"/>
</dbReference>